<gene>
    <name evidence="16" type="primary">mycP</name>
    <name evidence="16" type="ORF">FGL95_14465</name>
</gene>
<dbReference type="PANTHER" id="PTHR43806">
    <property type="entry name" value="PEPTIDASE S8"/>
    <property type="match status" value="1"/>
</dbReference>
<dbReference type="InterPro" id="IPR000209">
    <property type="entry name" value="Peptidase_S8/S53_dom"/>
</dbReference>
<evidence type="ECO:0000256" key="7">
    <source>
        <dbReference type="ARBA" id="ARBA00022825"/>
    </source>
</evidence>
<evidence type="ECO:0000256" key="4">
    <source>
        <dbReference type="ARBA" id="ARBA00022670"/>
    </source>
</evidence>
<dbReference type="GO" id="GO:0004252">
    <property type="term" value="F:serine-type endopeptidase activity"/>
    <property type="evidence" value="ECO:0007669"/>
    <property type="project" value="UniProtKB-UniRule"/>
</dbReference>
<comment type="similarity">
    <text evidence="2 10 11">Belongs to the peptidase S8 family.</text>
</comment>
<evidence type="ECO:0000313" key="16">
    <source>
        <dbReference type="EMBL" id="NMN96240.1"/>
    </source>
</evidence>
<dbReference type="InterPro" id="IPR050131">
    <property type="entry name" value="Peptidase_S8_subtilisin-like"/>
</dbReference>
<keyword evidence="17" id="KW-1185">Reference proteome</keyword>
<organism evidence="16 17">
    <name type="scientific">Antrihabitans stalactiti</name>
    <dbReference type="NCBI Taxonomy" id="2584121"/>
    <lineage>
        <taxon>Bacteria</taxon>
        <taxon>Bacillati</taxon>
        <taxon>Actinomycetota</taxon>
        <taxon>Actinomycetes</taxon>
        <taxon>Mycobacteriales</taxon>
        <taxon>Nocardiaceae</taxon>
        <taxon>Antrihabitans</taxon>
    </lineage>
</organism>
<comment type="subcellular location">
    <subcellularLocation>
        <location evidence="1">Cell membrane</location>
        <topology evidence="1">Single-pass membrane protein</topology>
    </subcellularLocation>
</comment>
<evidence type="ECO:0000256" key="14">
    <source>
        <dbReference type="SAM" id="SignalP"/>
    </source>
</evidence>
<dbReference type="SUPFAM" id="SSF52743">
    <property type="entry name" value="Subtilisin-like"/>
    <property type="match status" value="1"/>
</dbReference>
<dbReference type="Proteomes" id="UP000535543">
    <property type="component" value="Unassembled WGS sequence"/>
</dbReference>
<dbReference type="PROSITE" id="PS51892">
    <property type="entry name" value="SUBTILASE"/>
    <property type="match status" value="1"/>
</dbReference>
<evidence type="ECO:0000259" key="15">
    <source>
        <dbReference type="Pfam" id="PF00082"/>
    </source>
</evidence>
<evidence type="ECO:0000256" key="9">
    <source>
        <dbReference type="ARBA" id="ARBA00023136"/>
    </source>
</evidence>
<dbReference type="GO" id="GO:0006508">
    <property type="term" value="P:proteolysis"/>
    <property type="evidence" value="ECO:0007669"/>
    <property type="project" value="UniProtKB-KW"/>
</dbReference>
<evidence type="ECO:0000256" key="8">
    <source>
        <dbReference type="ARBA" id="ARBA00022989"/>
    </source>
</evidence>
<comment type="caution">
    <text evidence="16">The sequence shown here is derived from an EMBL/GenBank/DDBJ whole genome shotgun (WGS) entry which is preliminary data.</text>
</comment>
<dbReference type="InterPro" id="IPR022398">
    <property type="entry name" value="Peptidase_S8_His-AS"/>
</dbReference>
<feature type="region of interest" description="Disordered" evidence="12">
    <location>
        <begin position="30"/>
        <end position="53"/>
    </location>
</feature>
<accession>A0A848KJ41</accession>
<keyword evidence="5 13" id="KW-0812">Transmembrane</keyword>
<protein>
    <submittedName>
        <fullName evidence="16">Type VII secretion-associated serine protease mycosin</fullName>
    </submittedName>
</protein>
<dbReference type="Pfam" id="PF00082">
    <property type="entry name" value="Peptidase_S8"/>
    <property type="match status" value="1"/>
</dbReference>
<sequence>MSARRAVRLCGVVAVLSLTVVLGQGTASARGPLPIDPSQLPGKGAPTAPDTEKGTNCLFTVPLAASKAVPEPQRYLDFRSAWQFSRGQGVKVAVIDTGVAAHPRLPGLEPGGDYVGNSDGTEDCDIHGTIVAGLIAAKDDPADGFSGVAPDATILTLRQSSAIYQVKGRGAQKKEGENADGYGDVGTLAAAVVRAADLGAKVINISEVACAAPTLDDRALGAAVRYAAVEHDAVIVAAAGNNDRESCKGANPGIDPLHPTADPYDRVATAVSPAWYDDFVLAVGSVSSNGAASSFTVPGPWVDVAAPGENITSLNPVNWQQGVDTTTKTNEKGEKGTFQGTSFSAPLVAGTVALVRARFPQLSAPEVMKRIKATAHAPAEGWNPYVGFGVIDPVASVTATVSPDQLSRILTPNSAKLPIPPAPPAPDNRPRNVALIGAGIIATLLVLGVLASFPIRRRIQLAESSGNAAVESSGARPS</sequence>
<feature type="signal peptide" evidence="14">
    <location>
        <begin position="1"/>
        <end position="29"/>
    </location>
</feature>
<feature type="transmembrane region" description="Helical" evidence="13">
    <location>
        <begin position="433"/>
        <end position="455"/>
    </location>
</feature>
<keyword evidence="7 10" id="KW-0720">Serine protease</keyword>
<dbReference type="Gene3D" id="3.40.50.200">
    <property type="entry name" value="Peptidase S8/S53 domain"/>
    <property type="match status" value="1"/>
</dbReference>
<evidence type="ECO:0000313" key="17">
    <source>
        <dbReference type="Proteomes" id="UP000535543"/>
    </source>
</evidence>
<name>A0A848KJ41_9NOCA</name>
<evidence type="ECO:0000256" key="11">
    <source>
        <dbReference type="RuleBase" id="RU003355"/>
    </source>
</evidence>
<dbReference type="InterPro" id="IPR023827">
    <property type="entry name" value="Peptidase_S8_Asp-AS"/>
</dbReference>
<reference evidence="16 17" key="2">
    <citation type="submission" date="2020-06" db="EMBL/GenBank/DDBJ databases">
        <title>Antribacter stalactiti gen. nov., sp. nov., a new member of the family Nacardiaceae isolated from a cave.</title>
        <authorList>
            <person name="Kim I.S."/>
        </authorList>
    </citation>
    <scope>NUCLEOTIDE SEQUENCE [LARGE SCALE GENOMIC DNA]</scope>
    <source>
        <strain evidence="16 17">YC2-7</strain>
    </source>
</reference>
<proteinExistence type="inferred from homology"/>
<reference evidence="16 17" key="1">
    <citation type="submission" date="2019-05" db="EMBL/GenBank/DDBJ databases">
        <authorList>
            <person name="Lee S.D."/>
        </authorList>
    </citation>
    <scope>NUCLEOTIDE SEQUENCE [LARGE SCALE GENOMIC DNA]</scope>
    <source>
        <strain evidence="16 17">YC2-7</strain>
    </source>
</reference>
<keyword evidence="4 10" id="KW-0645">Protease</keyword>
<feature type="active site" description="Charge relay system" evidence="10">
    <location>
        <position position="342"/>
    </location>
</feature>
<dbReference type="GO" id="GO:0005886">
    <property type="term" value="C:plasma membrane"/>
    <property type="evidence" value="ECO:0007669"/>
    <property type="project" value="UniProtKB-SubCell"/>
</dbReference>
<feature type="active site" description="Charge relay system" evidence="10">
    <location>
        <position position="127"/>
    </location>
</feature>
<keyword evidence="9 13" id="KW-0472">Membrane</keyword>
<dbReference type="PRINTS" id="PR00723">
    <property type="entry name" value="SUBTILISIN"/>
</dbReference>
<dbReference type="EMBL" id="VCQU01000004">
    <property type="protein sequence ID" value="NMN96240.1"/>
    <property type="molecule type" value="Genomic_DNA"/>
</dbReference>
<dbReference type="PROSITE" id="PS00137">
    <property type="entry name" value="SUBTILASE_HIS"/>
    <property type="match status" value="1"/>
</dbReference>
<evidence type="ECO:0000256" key="13">
    <source>
        <dbReference type="SAM" id="Phobius"/>
    </source>
</evidence>
<feature type="active site" description="Charge relay system" evidence="10">
    <location>
        <position position="96"/>
    </location>
</feature>
<evidence type="ECO:0000256" key="12">
    <source>
        <dbReference type="SAM" id="MobiDB-lite"/>
    </source>
</evidence>
<dbReference type="InterPro" id="IPR023834">
    <property type="entry name" value="T7SS_pept_S8A_mycosin"/>
</dbReference>
<keyword evidence="14" id="KW-0732">Signal</keyword>
<dbReference type="InterPro" id="IPR023828">
    <property type="entry name" value="Peptidase_S8_Ser-AS"/>
</dbReference>
<dbReference type="InterPro" id="IPR036852">
    <property type="entry name" value="Peptidase_S8/S53_dom_sf"/>
</dbReference>
<dbReference type="RefSeq" id="WP_169587906.1">
    <property type="nucleotide sequence ID" value="NZ_VCQU01000004.1"/>
</dbReference>
<dbReference type="PROSITE" id="PS00136">
    <property type="entry name" value="SUBTILASE_ASP"/>
    <property type="match status" value="1"/>
</dbReference>
<keyword evidence="3" id="KW-1003">Cell membrane</keyword>
<keyword evidence="8 13" id="KW-1133">Transmembrane helix</keyword>
<feature type="domain" description="Peptidase S8/S53" evidence="15">
    <location>
        <begin position="87"/>
        <end position="389"/>
    </location>
</feature>
<evidence type="ECO:0000256" key="6">
    <source>
        <dbReference type="ARBA" id="ARBA00022801"/>
    </source>
</evidence>
<evidence type="ECO:0000256" key="10">
    <source>
        <dbReference type="PROSITE-ProRule" id="PRU01240"/>
    </source>
</evidence>
<evidence type="ECO:0000256" key="1">
    <source>
        <dbReference type="ARBA" id="ARBA00004162"/>
    </source>
</evidence>
<evidence type="ECO:0000256" key="5">
    <source>
        <dbReference type="ARBA" id="ARBA00022692"/>
    </source>
</evidence>
<dbReference type="InterPro" id="IPR015500">
    <property type="entry name" value="Peptidase_S8_subtilisin-rel"/>
</dbReference>
<dbReference type="PANTHER" id="PTHR43806:SF11">
    <property type="entry name" value="CEREVISIN-RELATED"/>
    <property type="match status" value="1"/>
</dbReference>
<dbReference type="NCBIfam" id="TIGR03921">
    <property type="entry name" value="T7SS_mycosin"/>
    <property type="match status" value="1"/>
</dbReference>
<feature type="chain" id="PRO_5032487320" evidence="14">
    <location>
        <begin position="30"/>
        <end position="478"/>
    </location>
</feature>
<dbReference type="PROSITE" id="PS00138">
    <property type="entry name" value="SUBTILASE_SER"/>
    <property type="match status" value="1"/>
</dbReference>
<evidence type="ECO:0000256" key="2">
    <source>
        <dbReference type="ARBA" id="ARBA00011073"/>
    </source>
</evidence>
<keyword evidence="6 10" id="KW-0378">Hydrolase</keyword>
<evidence type="ECO:0000256" key="3">
    <source>
        <dbReference type="ARBA" id="ARBA00022475"/>
    </source>
</evidence>
<dbReference type="AlphaFoldDB" id="A0A848KJ41"/>